<sequence length="350" mass="37955">MNSSAAPAARARRAGYDHVTTALEPYGIILQAEFPRIGDSPIHEDALELTLAMNEKRTLPPRSLPLPDTAHQADPPSEVSVITRRTPLEPLSAADLEDAVRRLPSIHAPPTMDIDIASPPTSPTQEDSNVLHSATPSLASAGVSDASLTYQPLLPCPPVESHHQVTYTVISFVLAPAAGYMISSFWNSGLHIRLSMGYYSGGTPGEIMGLMQGMYGVGPTISPLISSAMATSRLLWSHYYFILLGLGICITCLNAYAFWGETAAKYLKDHEDGEAQGRLSEALKKRYSILLAFVIFLSHSARNTLRWKMGSCGWLRNPSNDPYNQASYHALSIPLMDLISECIVSGGNFS</sequence>
<dbReference type="EMBL" id="MU970079">
    <property type="protein sequence ID" value="KAK9322341.1"/>
    <property type="molecule type" value="Genomic_DNA"/>
</dbReference>
<proteinExistence type="predicted"/>
<accession>A0ACC3TNK3</accession>
<keyword evidence="2" id="KW-1185">Reference proteome</keyword>
<protein>
    <submittedName>
        <fullName evidence="1">Uncharacterized protein</fullName>
    </submittedName>
</protein>
<evidence type="ECO:0000313" key="1">
    <source>
        <dbReference type="EMBL" id="KAK9322341.1"/>
    </source>
</evidence>
<evidence type="ECO:0000313" key="2">
    <source>
        <dbReference type="Proteomes" id="UP001489719"/>
    </source>
</evidence>
<gene>
    <name evidence="1" type="ORF">V1517DRAFT_346440</name>
</gene>
<comment type="caution">
    <text evidence="1">The sequence shown here is derived from an EMBL/GenBank/DDBJ whole genome shotgun (WGS) entry which is preliminary data.</text>
</comment>
<dbReference type="Proteomes" id="UP001489719">
    <property type="component" value="Unassembled WGS sequence"/>
</dbReference>
<organism evidence="1 2">
    <name type="scientific">Lipomyces orientalis</name>
    <dbReference type="NCBI Taxonomy" id="1233043"/>
    <lineage>
        <taxon>Eukaryota</taxon>
        <taxon>Fungi</taxon>
        <taxon>Dikarya</taxon>
        <taxon>Ascomycota</taxon>
        <taxon>Saccharomycotina</taxon>
        <taxon>Lipomycetes</taxon>
        <taxon>Lipomycetales</taxon>
        <taxon>Lipomycetaceae</taxon>
        <taxon>Lipomyces</taxon>
    </lineage>
</organism>
<reference evidence="2" key="1">
    <citation type="journal article" date="2024" name="Front. Bioeng. Biotechnol.">
        <title>Genome-scale model development and genomic sequencing of the oleaginous clade Lipomyces.</title>
        <authorList>
            <person name="Czajka J.J."/>
            <person name="Han Y."/>
            <person name="Kim J."/>
            <person name="Mondo S.J."/>
            <person name="Hofstad B.A."/>
            <person name="Robles A."/>
            <person name="Haridas S."/>
            <person name="Riley R."/>
            <person name="LaButti K."/>
            <person name="Pangilinan J."/>
            <person name="Andreopoulos W."/>
            <person name="Lipzen A."/>
            <person name="Yan J."/>
            <person name="Wang M."/>
            <person name="Ng V."/>
            <person name="Grigoriev I.V."/>
            <person name="Spatafora J.W."/>
            <person name="Magnuson J.K."/>
            <person name="Baker S.E."/>
            <person name="Pomraning K.R."/>
        </authorList>
    </citation>
    <scope>NUCLEOTIDE SEQUENCE [LARGE SCALE GENOMIC DNA]</scope>
    <source>
        <strain evidence="2">CBS 10300</strain>
    </source>
</reference>
<name>A0ACC3TNK3_9ASCO</name>